<evidence type="ECO:0000256" key="3">
    <source>
        <dbReference type="ARBA" id="ARBA00022741"/>
    </source>
</evidence>
<dbReference type="Gene3D" id="3.90.640.10">
    <property type="entry name" value="Actin, Chain A, domain 4"/>
    <property type="match status" value="1"/>
</dbReference>
<dbReference type="CDD" id="cd10216">
    <property type="entry name" value="ASKHA_NBD_Arp1"/>
    <property type="match status" value="1"/>
</dbReference>
<dbReference type="Pfam" id="PF00022">
    <property type="entry name" value="Actin"/>
    <property type="match status" value="1"/>
</dbReference>
<dbReference type="InterPro" id="IPR043129">
    <property type="entry name" value="ATPase_NBD"/>
</dbReference>
<organism evidence="12 13">
    <name type="scientific">Ladona fulva</name>
    <name type="common">Scarce chaser dragonfly</name>
    <name type="synonym">Libellula fulva</name>
    <dbReference type="NCBI Taxonomy" id="123851"/>
    <lineage>
        <taxon>Eukaryota</taxon>
        <taxon>Metazoa</taxon>
        <taxon>Ecdysozoa</taxon>
        <taxon>Arthropoda</taxon>
        <taxon>Hexapoda</taxon>
        <taxon>Insecta</taxon>
        <taxon>Pterygota</taxon>
        <taxon>Palaeoptera</taxon>
        <taxon>Odonata</taxon>
        <taxon>Epiprocta</taxon>
        <taxon>Anisoptera</taxon>
        <taxon>Libelluloidea</taxon>
        <taxon>Libellulidae</taxon>
        <taxon>Ladona</taxon>
    </lineage>
</organism>
<evidence type="ECO:0000256" key="11">
    <source>
        <dbReference type="ARBA" id="ARBA00080407"/>
    </source>
</evidence>
<evidence type="ECO:0000256" key="5">
    <source>
        <dbReference type="ARBA" id="ARBA00022990"/>
    </source>
</evidence>
<evidence type="ECO:0000313" key="12">
    <source>
        <dbReference type="EMBL" id="KAG8239519.1"/>
    </source>
</evidence>
<dbReference type="SUPFAM" id="SSF53067">
    <property type="entry name" value="Actin-like ATPase domain"/>
    <property type="match status" value="2"/>
</dbReference>
<dbReference type="GO" id="GO:0005524">
    <property type="term" value="F:ATP binding"/>
    <property type="evidence" value="ECO:0007669"/>
    <property type="project" value="UniProtKB-KW"/>
</dbReference>
<proteinExistence type="inferred from homology"/>
<dbReference type="InterPro" id="IPR004000">
    <property type="entry name" value="Actin"/>
</dbReference>
<dbReference type="PROSITE" id="PS00432">
    <property type="entry name" value="ACTINS_2"/>
    <property type="match status" value="1"/>
</dbReference>
<reference evidence="12" key="2">
    <citation type="submission" date="2017-10" db="EMBL/GenBank/DDBJ databases">
        <title>Ladona fulva Genome sequencing and assembly.</title>
        <authorList>
            <person name="Murali S."/>
            <person name="Richards S."/>
            <person name="Bandaranaike D."/>
            <person name="Bellair M."/>
            <person name="Blankenburg K."/>
            <person name="Chao H."/>
            <person name="Dinh H."/>
            <person name="Doddapaneni H."/>
            <person name="Dugan-Rocha S."/>
            <person name="Elkadiri S."/>
            <person name="Gnanaolivu R."/>
            <person name="Hernandez B."/>
            <person name="Skinner E."/>
            <person name="Javaid M."/>
            <person name="Lee S."/>
            <person name="Li M."/>
            <person name="Ming W."/>
            <person name="Munidasa M."/>
            <person name="Muniz J."/>
            <person name="Nguyen L."/>
            <person name="Hughes D."/>
            <person name="Osuji N."/>
            <person name="Pu L.-L."/>
            <person name="Puazo M."/>
            <person name="Qu C."/>
            <person name="Quiroz J."/>
            <person name="Raj R."/>
            <person name="Weissenberger G."/>
            <person name="Xin Y."/>
            <person name="Zou X."/>
            <person name="Han Y."/>
            <person name="Worley K."/>
            <person name="Muzny D."/>
            <person name="Gibbs R."/>
        </authorList>
    </citation>
    <scope>NUCLEOTIDE SEQUENCE</scope>
    <source>
        <strain evidence="12">Sampled in the wild</strain>
    </source>
</reference>
<dbReference type="FunFam" id="3.90.640.10:FF:000008">
    <property type="entry name" value="alpha-centractin isoform X1"/>
    <property type="match status" value="1"/>
</dbReference>
<comment type="subcellular location">
    <subcellularLocation>
        <location evidence="1">Cytoplasm</location>
        <location evidence="1">Cytoskeleton</location>
    </subcellularLocation>
</comment>
<dbReference type="OrthoDB" id="5132116at2759"/>
<evidence type="ECO:0000256" key="6">
    <source>
        <dbReference type="ARBA" id="ARBA00023074"/>
    </source>
</evidence>
<dbReference type="AlphaFoldDB" id="A0A8K0KS84"/>
<evidence type="ECO:0000256" key="7">
    <source>
        <dbReference type="ARBA" id="ARBA00023212"/>
    </source>
</evidence>
<evidence type="ECO:0000256" key="2">
    <source>
        <dbReference type="ARBA" id="ARBA00022490"/>
    </source>
</evidence>
<evidence type="ECO:0000256" key="1">
    <source>
        <dbReference type="ARBA" id="ARBA00004245"/>
    </source>
</evidence>
<keyword evidence="7" id="KW-0206">Cytoskeleton</keyword>
<comment type="caution">
    <text evidence="12">The sequence shown here is derived from an EMBL/GenBank/DDBJ whole genome shotgun (WGS) entry which is preliminary data.</text>
</comment>
<keyword evidence="6" id="KW-0944">Nitration</keyword>
<dbReference type="Gene3D" id="3.30.420.40">
    <property type="match status" value="4"/>
</dbReference>
<gene>
    <name evidence="12" type="ORF">J437_LFUL016636</name>
</gene>
<dbReference type="PANTHER" id="PTHR11937">
    <property type="entry name" value="ACTIN"/>
    <property type="match status" value="1"/>
</dbReference>
<evidence type="ECO:0000256" key="10">
    <source>
        <dbReference type="ARBA" id="ARBA00070416"/>
    </source>
</evidence>
<dbReference type="FunFam" id="3.30.420.40:FF:000188">
    <property type="entry name" value="Actin like 6B"/>
    <property type="match status" value="1"/>
</dbReference>
<dbReference type="FunFam" id="3.30.420.40:FF:000018">
    <property type="entry name" value="Actin-like protein (Centractin)"/>
    <property type="match status" value="1"/>
</dbReference>
<evidence type="ECO:0000256" key="4">
    <source>
        <dbReference type="ARBA" id="ARBA00022840"/>
    </source>
</evidence>
<name>A0A8K0KS84_LADFU</name>
<sequence length="325" mass="37122">MIIRCTTMEPYDVIVNQPVVIDNGSGVIKAGFAGDQIPKCRFPNYIGRPKHVRVMAGALEGDLFVGPKAEEHRGLLSIRYPMEHGIVTDWNDMERIWQYIYSKDQLQTFSEEHPVLLTEAPLNPRRNREKAAEIFFETFNVPALFVSMQAVLSLYATGRTTGVVLDSGDGVTHSVPIYEGFAMPHSIMRVDIAGRDVTRYLRILLRKEGYNFRTTAEFEIVRTIKERACYLASNPQKEETLETEKVPYKLPDGSTLESFGDRLLAEIRKLAPKDIKIKISAPQERLYSTWIGGSILASLDTFKRMWVSKREYEEEGQRAIHRKTF</sequence>
<comment type="similarity">
    <text evidence="8">Belongs to the actin family. ARP1 subfamily.</text>
</comment>
<dbReference type="InterPro" id="IPR004001">
    <property type="entry name" value="Actin_CS"/>
</dbReference>
<dbReference type="SMART" id="SM00268">
    <property type="entry name" value="ACTIN"/>
    <property type="match status" value="1"/>
</dbReference>
<evidence type="ECO:0000313" key="13">
    <source>
        <dbReference type="Proteomes" id="UP000792457"/>
    </source>
</evidence>
<dbReference type="GO" id="GO:0005856">
    <property type="term" value="C:cytoskeleton"/>
    <property type="evidence" value="ECO:0007669"/>
    <property type="project" value="UniProtKB-SubCell"/>
</dbReference>
<keyword evidence="3" id="KW-0547">Nucleotide-binding</keyword>
<dbReference type="InterPro" id="IPR020902">
    <property type="entry name" value="Actin/actin-like_CS"/>
</dbReference>
<evidence type="ECO:0000256" key="8">
    <source>
        <dbReference type="ARBA" id="ARBA00038483"/>
    </source>
</evidence>
<dbReference type="FunFam" id="3.30.420.40:FF:000205">
    <property type="entry name" value="Actin, alpha skeletal muscle"/>
    <property type="match status" value="1"/>
</dbReference>
<keyword evidence="5" id="KW-0007">Acetylation</keyword>
<accession>A0A8K0KS84</accession>
<dbReference type="EMBL" id="KZ309685">
    <property type="protein sequence ID" value="KAG8239519.1"/>
    <property type="molecule type" value="Genomic_DNA"/>
</dbReference>
<dbReference type="PRINTS" id="PR00190">
    <property type="entry name" value="ACTIN"/>
</dbReference>
<keyword evidence="13" id="KW-1185">Reference proteome</keyword>
<dbReference type="PROSITE" id="PS01132">
    <property type="entry name" value="ACTINS_ACT_LIKE"/>
    <property type="match status" value="1"/>
</dbReference>
<keyword evidence="4" id="KW-0067">ATP-binding</keyword>
<protein>
    <recommendedName>
        <fullName evidence="10">Beta-centractin</fullName>
    </recommendedName>
    <alternativeName>
        <fullName evidence="11">Actin-related protein 1B</fullName>
    </alternativeName>
</protein>
<keyword evidence="2" id="KW-0963">Cytoplasm</keyword>
<evidence type="ECO:0000256" key="9">
    <source>
        <dbReference type="ARBA" id="ARBA00058335"/>
    </source>
</evidence>
<reference evidence="12" key="1">
    <citation type="submission" date="2013-04" db="EMBL/GenBank/DDBJ databases">
        <authorList>
            <person name="Qu J."/>
            <person name="Murali S.C."/>
            <person name="Bandaranaike D."/>
            <person name="Bellair M."/>
            <person name="Blankenburg K."/>
            <person name="Chao H."/>
            <person name="Dinh H."/>
            <person name="Doddapaneni H."/>
            <person name="Downs B."/>
            <person name="Dugan-Rocha S."/>
            <person name="Elkadiri S."/>
            <person name="Gnanaolivu R.D."/>
            <person name="Hernandez B."/>
            <person name="Javaid M."/>
            <person name="Jayaseelan J.C."/>
            <person name="Lee S."/>
            <person name="Li M."/>
            <person name="Ming W."/>
            <person name="Munidasa M."/>
            <person name="Muniz J."/>
            <person name="Nguyen L."/>
            <person name="Ongeri F."/>
            <person name="Osuji N."/>
            <person name="Pu L.-L."/>
            <person name="Puazo M."/>
            <person name="Qu C."/>
            <person name="Quiroz J."/>
            <person name="Raj R."/>
            <person name="Weissenberger G."/>
            <person name="Xin Y."/>
            <person name="Zou X."/>
            <person name="Han Y."/>
            <person name="Richards S."/>
            <person name="Worley K."/>
            <person name="Muzny D."/>
            <person name="Gibbs R."/>
        </authorList>
    </citation>
    <scope>NUCLEOTIDE SEQUENCE</scope>
    <source>
        <strain evidence="12">Sampled in the wild</strain>
    </source>
</reference>
<dbReference type="Proteomes" id="UP000792457">
    <property type="component" value="Unassembled WGS sequence"/>
</dbReference>
<comment type="function">
    <text evidence="9">Component of a multi-subunit complex involved in microtubule based vesicle motility. It is associated with the centrosome.</text>
</comment>